<dbReference type="RefSeq" id="XP_003014243.1">
    <property type="nucleotide sequence ID" value="XM_003014197.1"/>
</dbReference>
<evidence type="ECO:0000313" key="3">
    <source>
        <dbReference type="EMBL" id="EFE33603.1"/>
    </source>
</evidence>
<dbReference type="Gene3D" id="1.20.900.10">
    <property type="entry name" value="Dbl homology (DH) domain"/>
    <property type="match status" value="1"/>
</dbReference>
<dbReference type="OMA" id="WTHIQDD"/>
<reference evidence="4" key="1">
    <citation type="journal article" date="2011" name="Genome Biol.">
        <title>Comparative and functional genomics provide insights into the pathogenicity of dermatophytic fungi.</title>
        <authorList>
            <person name="Burmester A."/>
            <person name="Shelest E."/>
            <person name="Gloeckner G."/>
            <person name="Heddergott C."/>
            <person name="Schindler S."/>
            <person name="Staib P."/>
            <person name="Heidel A."/>
            <person name="Felder M."/>
            <person name="Petzold A."/>
            <person name="Szafranski K."/>
            <person name="Feuermann M."/>
            <person name="Pedruzzi I."/>
            <person name="Priebe S."/>
            <person name="Groth M."/>
            <person name="Winkler R."/>
            <person name="Li W."/>
            <person name="Kniemeyer O."/>
            <person name="Schroeckh V."/>
            <person name="Hertweck C."/>
            <person name="Hube B."/>
            <person name="White T.C."/>
            <person name="Platzer M."/>
            <person name="Guthke R."/>
            <person name="Heitman J."/>
            <person name="Woestemeyer J."/>
            <person name="Zipfel P.F."/>
            <person name="Monod M."/>
            <person name="Brakhage A.A."/>
        </authorList>
    </citation>
    <scope>NUCLEOTIDE SEQUENCE [LARGE SCALE GENOMIC DNA]</scope>
    <source>
        <strain evidence="4">ATCC MYA-4681 / CBS 112371</strain>
    </source>
</reference>
<accession>D4ATI4</accession>
<sequence>MESTESLDAVVDFPLDIDCALSELFRNDPENEPQGEPPAEADGRRRSTESNDSVAPVSHDGYSFKKWMRSVRNNGTDVQIPRNFVLNWPNGNTEEQSYIKYPDNEPDCPPDEGSDCSSGLINNIETASFSQATLSVANGARTNTVTSTMYSTSVFSSSEAARASLESNRLTRSVSCDEAAWNRAVQRRQILQELLGTEAVYVSGLRALGDLNMSVYKVVIAPIKTQTGLGRCVGTLLRLHSTFLDALRAAIPRVPTAAFAASMKWVAKKKTSKMPSTDVHRKSVTSRRMRESVEHRIKSCRNIAAEPNEVQKVAEILMSKLPKFKVYEEYGIKYPLVLQEVEKLRKTVDFEVWDNGTEALSRSLAPIECKELSPNQALTIGDLLAKPIQRVCKYQLFLSDLLKCTPSSDCPAAHEALEKVYQCMIDTVQEINRATGDPVAKDRLAKTLLLRNKLDFTGFGRERDILRDFGPLKVCGVLHITYETTESIVGEYMACALFASHIILAVPRAETRKFGVLAIIATTRAKVENVNEKPGLQCTRTPHSWKLLYVASGDTFELVMTACSPKEADQWKDQFLLNIAPEITVDTPRIGTRVMFPIKRRPVITINEAGNMVQPICRLVRIKGTEAAPRRDQTPSVSPSRPQTLLITPMETLTPNRQDRARMERWLSDIWTCDIIPYPGMPGRGGQFIRAQAGSFFRSLSSRRPFSRRGSSIASATTQSITSNSKSGAADETNTTAPTSPISKHSTREFDETIDANVQSRSSSPGCTALPQIKSDADEMVQHEALEKRAKYKERTKMDKRTRWGVSIFTAPGRSRRNRLVEV</sequence>
<dbReference type="GeneID" id="9521661"/>
<dbReference type="SUPFAM" id="SSF48065">
    <property type="entry name" value="DBL homology domain (DH-domain)"/>
    <property type="match status" value="1"/>
</dbReference>
<dbReference type="PANTHER" id="PTHR45818">
    <property type="entry name" value="PROTEIN VAV"/>
    <property type="match status" value="1"/>
</dbReference>
<comment type="caution">
    <text evidence="3">The sequence shown here is derived from an EMBL/GenBank/DDBJ whole genome shotgun (WGS) entry which is preliminary data.</text>
</comment>
<dbReference type="HOGENOM" id="CLU_010210_1_0_1"/>
<evidence type="ECO:0000259" key="2">
    <source>
        <dbReference type="PROSITE" id="PS50010"/>
    </source>
</evidence>
<keyword evidence="4" id="KW-1185">Reference proteome</keyword>
<gene>
    <name evidence="3" type="ORF">ARB_07548</name>
</gene>
<dbReference type="EMBL" id="ABSU01000009">
    <property type="protein sequence ID" value="EFE33603.1"/>
    <property type="molecule type" value="Genomic_DNA"/>
</dbReference>
<proteinExistence type="predicted"/>
<dbReference type="STRING" id="663331.D4ATI4"/>
<name>D4ATI4_ARTBC</name>
<dbReference type="PROSITE" id="PS50010">
    <property type="entry name" value="DH_2"/>
    <property type="match status" value="1"/>
</dbReference>
<evidence type="ECO:0000256" key="1">
    <source>
        <dbReference type="SAM" id="MobiDB-lite"/>
    </source>
</evidence>
<dbReference type="GO" id="GO:0005085">
    <property type="term" value="F:guanyl-nucleotide exchange factor activity"/>
    <property type="evidence" value="ECO:0007669"/>
    <property type="project" value="InterPro"/>
</dbReference>
<dbReference type="GO" id="GO:0005737">
    <property type="term" value="C:cytoplasm"/>
    <property type="evidence" value="ECO:0007669"/>
    <property type="project" value="TreeGrafter"/>
</dbReference>
<feature type="compositionally biased region" description="Polar residues" evidence="1">
    <location>
        <begin position="732"/>
        <end position="744"/>
    </location>
</feature>
<dbReference type="AlphaFoldDB" id="D4ATI4"/>
<dbReference type="InterPro" id="IPR000219">
    <property type="entry name" value="DH_dom"/>
</dbReference>
<feature type="region of interest" description="Disordered" evidence="1">
    <location>
        <begin position="701"/>
        <end position="748"/>
    </location>
</feature>
<dbReference type="InterPro" id="IPR035899">
    <property type="entry name" value="DBL_dom_sf"/>
</dbReference>
<dbReference type="eggNOG" id="ENOG502S5Z0">
    <property type="taxonomic scope" value="Eukaryota"/>
</dbReference>
<organism evidence="3 4">
    <name type="scientific">Arthroderma benhamiae (strain ATCC MYA-4681 / CBS 112371)</name>
    <name type="common">Trichophyton mentagrophytes</name>
    <dbReference type="NCBI Taxonomy" id="663331"/>
    <lineage>
        <taxon>Eukaryota</taxon>
        <taxon>Fungi</taxon>
        <taxon>Dikarya</taxon>
        <taxon>Ascomycota</taxon>
        <taxon>Pezizomycotina</taxon>
        <taxon>Eurotiomycetes</taxon>
        <taxon>Eurotiomycetidae</taxon>
        <taxon>Onygenales</taxon>
        <taxon>Arthrodermataceae</taxon>
        <taxon>Trichophyton</taxon>
    </lineage>
</organism>
<dbReference type="Proteomes" id="UP000008866">
    <property type="component" value="Unassembled WGS sequence"/>
</dbReference>
<dbReference type="Pfam" id="PF00621">
    <property type="entry name" value="RhoGEF"/>
    <property type="match status" value="1"/>
</dbReference>
<dbReference type="PANTHER" id="PTHR45818:SF3">
    <property type="entry name" value="PROTEIN VAV"/>
    <property type="match status" value="1"/>
</dbReference>
<protein>
    <submittedName>
        <fullName evidence="3">Rho guanyl nucleotide exchange factor, putative</fullName>
    </submittedName>
</protein>
<dbReference type="KEGG" id="abe:ARB_07548"/>
<dbReference type="SMART" id="SM00325">
    <property type="entry name" value="RhoGEF"/>
    <property type="match status" value="1"/>
</dbReference>
<evidence type="ECO:0000313" key="4">
    <source>
        <dbReference type="Proteomes" id="UP000008866"/>
    </source>
</evidence>
<feature type="domain" description="DH" evidence="2">
    <location>
        <begin position="186"/>
        <end position="434"/>
    </location>
</feature>
<feature type="compositionally biased region" description="Low complexity" evidence="1">
    <location>
        <begin position="701"/>
        <end position="725"/>
    </location>
</feature>
<feature type="region of interest" description="Disordered" evidence="1">
    <location>
        <begin position="23"/>
        <end position="59"/>
    </location>
</feature>